<evidence type="ECO:0000313" key="5">
    <source>
        <dbReference type="Proteomes" id="UP000239560"/>
    </source>
</evidence>
<reference evidence="2 4" key="1">
    <citation type="submission" date="2015-07" db="EMBL/GenBank/DDBJ databases">
        <authorList>
            <person name="Cajimat M.N.B."/>
            <person name="Milazzo M.L."/>
            <person name="Fulhorst C.F."/>
        </authorList>
    </citation>
    <scope>NUCLEOTIDE SEQUENCE [LARGE SCALE GENOMIC DNA]</scope>
    <source>
        <strain evidence="2">Single colony</strain>
    </source>
</reference>
<dbReference type="EMBL" id="LCTV02000003">
    <property type="protein sequence ID" value="PRQ76172.1"/>
    <property type="molecule type" value="Genomic_DNA"/>
</dbReference>
<evidence type="ECO:0000313" key="3">
    <source>
        <dbReference type="EMBL" id="PRQ76172.1"/>
    </source>
</evidence>
<feature type="region of interest" description="Disordered" evidence="1">
    <location>
        <begin position="149"/>
        <end position="185"/>
    </location>
</feature>
<organism evidence="2 4">
    <name type="scientific">Rhodotorula toruloides</name>
    <name type="common">Yeast</name>
    <name type="synonym">Rhodosporidium toruloides</name>
    <dbReference type="NCBI Taxonomy" id="5286"/>
    <lineage>
        <taxon>Eukaryota</taxon>
        <taxon>Fungi</taxon>
        <taxon>Dikarya</taxon>
        <taxon>Basidiomycota</taxon>
        <taxon>Pucciniomycotina</taxon>
        <taxon>Microbotryomycetes</taxon>
        <taxon>Sporidiobolales</taxon>
        <taxon>Sporidiobolaceae</taxon>
        <taxon>Rhodotorula</taxon>
    </lineage>
</organism>
<dbReference type="SUPFAM" id="SSF52047">
    <property type="entry name" value="RNI-like"/>
    <property type="match status" value="1"/>
</dbReference>
<feature type="compositionally biased region" description="Low complexity" evidence="1">
    <location>
        <begin position="157"/>
        <end position="166"/>
    </location>
</feature>
<dbReference type="Gene3D" id="3.80.10.10">
    <property type="entry name" value="Ribonuclease Inhibitor"/>
    <property type="match status" value="1"/>
</dbReference>
<dbReference type="AlphaFoldDB" id="A0A0K3CBR1"/>
<protein>
    <submittedName>
        <fullName evidence="2 3">Proteophosphoglycan 5</fullName>
    </submittedName>
</protein>
<dbReference type="Proteomes" id="UP000239560">
    <property type="component" value="Unassembled WGS sequence"/>
</dbReference>
<dbReference type="OrthoDB" id="2521593at2759"/>
<proteinExistence type="predicted"/>
<evidence type="ECO:0000256" key="1">
    <source>
        <dbReference type="SAM" id="MobiDB-lite"/>
    </source>
</evidence>
<reference evidence="3 5" key="2">
    <citation type="journal article" date="2018" name="Elife">
        <title>Functional genomics of lipid metabolism in the oleaginous yeast Rhodosporidium toruloides.</title>
        <authorList>
            <person name="Coradetti S.T."/>
            <person name="Pinel D."/>
            <person name="Geiselman G."/>
            <person name="Ito M."/>
            <person name="Mondo S."/>
            <person name="Reilly M.C."/>
            <person name="Cheng Y.F."/>
            <person name="Bauer S."/>
            <person name="Grigoriev I."/>
            <person name="Gladden J.M."/>
            <person name="Simmons B.A."/>
            <person name="Brem R."/>
            <person name="Arkin A.P."/>
            <person name="Skerker J.M."/>
        </authorList>
    </citation>
    <scope>NUCLEOTIDE SEQUENCE [LARGE SCALE GENOMIC DNA]</scope>
    <source>
        <strain evidence="3 5">NBRC 0880</strain>
    </source>
</reference>
<dbReference type="InterPro" id="IPR032675">
    <property type="entry name" value="LRR_dom_sf"/>
</dbReference>
<evidence type="ECO:0000313" key="2">
    <source>
        <dbReference type="EMBL" id="CTR06077.1"/>
    </source>
</evidence>
<gene>
    <name evidence="2" type="primary">FGENESH: predicted gene_3.389</name>
    <name evidence="3" type="ORF">AAT19DRAFT_13194</name>
    <name evidence="2" type="ORF">BN2166_0019380</name>
</gene>
<evidence type="ECO:0000313" key="4">
    <source>
        <dbReference type="Proteomes" id="UP000199069"/>
    </source>
</evidence>
<keyword evidence="4" id="KW-1185">Reference proteome</keyword>
<sequence>MSASTPLARPPNLLQTTARLDLLPAELLKVIVEQVDAQDAKIELLPITYSKWLDKGFPRGIAALSLTCRRLREATLPYLCREVCPRQLAHPLFQFKQIPRPLIDSIRTLDCTEVTPTTFAAMAIGIASLPNLEAVNISCQALHTSLNPPARTSRHVSSMSSSSSDSSDSETELVASAGTQPVNHMPWPLDSWSAREAKAMQALSIKLAQATVRQNNLCSKRITLEHLKPPMLKQTLDLFANPACLTSLSLSSWSSFYNTSNWSYLQALSLYPNLTTLNVAVDDGTGPEPTRLQAFPRLSSVRDLAICGHSPRVMRVVNHIAPNVAKLKLVYRAPSPSPAYHLANLPSLRELDLRTSWRHISVLSAFSSCTLSTLSWVEKEDSSYRIAGHGRVTLARLLRLEQLDISLRIIRFTPRCQRAWAPEELQELSEVCRDRGASLEVKLGGDDTWEMPADQAAQAASMQDILAWASTHVEGLARLNDAGGLKEMWDILEDAQQRRAVALA</sequence>
<dbReference type="Proteomes" id="UP000199069">
    <property type="component" value="Unassembled WGS sequence"/>
</dbReference>
<name>A0A0K3CBR1_RHOTO</name>
<accession>A0A0K3CBR1</accession>
<dbReference type="EMBL" id="CWKI01000003">
    <property type="protein sequence ID" value="CTR06077.1"/>
    <property type="molecule type" value="Genomic_DNA"/>
</dbReference>